<feature type="domain" description="EH" evidence="13">
    <location>
        <begin position="60"/>
        <end position="151"/>
    </location>
</feature>
<feature type="region of interest" description="Disordered" evidence="11">
    <location>
        <begin position="722"/>
        <end position="875"/>
    </location>
</feature>
<feature type="compositionally biased region" description="Low complexity" evidence="11">
    <location>
        <begin position="845"/>
        <end position="862"/>
    </location>
</feature>
<dbReference type="SMART" id="SM00027">
    <property type="entry name" value="EH"/>
    <property type="match status" value="2"/>
</dbReference>
<evidence type="ECO:0000256" key="11">
    <source>
        <dbReference type="SAM" id="MobiDB-lite"/>
    </source>
</evidence>
<feature type="compositionally biased region" description="Low complexity" evidence="11">
    <location>
        <begin position="1102"/>
        <end position="1137"/>
    </location>
</feature>
<feature type="compositionally biased region" description="Pro residues" evidence="11">
    <location>
        <begin position="333"/>
        <end position="345"/>
    </location>
</feature>
<feature type="compositionally biased region" description="Low complexity" evidence="11">
    <location>
        <begin position="814"/>
        <end position="828"/>
    </location>
</feature>
<protein>
    <submittedName>
        <fullName evidence="15">Uncharacterized protein</fullName>
    </submittedName>
</protein>
<feature type="region of interest" description="Disordered" evidence="11">
    <location>
        <begin position="631"/>
        <end position="684"/>
    </location>
</feature>
<dbReference type="GO" id="GO:0005886">
    <property type="term" value="C:plasma membrane"/>
    <property type="evidence" value="ECO:0007669"/>
    <property type="project" value="UniProtKB-SubCell"/>
</dbReference>
<dbReference type="GeneID" id="87820911"/>
<dbReference type="InterPro" id="IPR000261">
    <property type="entry name" value="EH_dom"/>
</dbReference>
<feature type="compositionally biased region" description="Polar residues" evidence="11">
    <location>
        <begin position="1086"/>
        <end position="1097"/>
    </location>
</feature>
<evidence type="ECO:0000256" key="10">
    <source>
        <dbReference type="ARBA" id="ARBA00025194"/>
    </source>
</evidence>
<feature type="compositionally biased region" description="Polar residues" evidence="11">
    <location>
        <begin position="660"/>
        <end position="681"/>
    </location>
</feature>
<feature type="compositionally biased region" description="Basic and acidic residues" evidence="11">
    <location>
        <begin position="865"/>
        <end position="875"/>
    </location>
</feature>
<evidence type="ECO:0000259" key="14">
    <source>
        <dbReference type="PROSITE" id="PS50222"/>
    </source>
</evidence>
<feature type="compositionally biased region" description="Low complexity" evidence="11">
    <location>
        <begin position="722"/>
        <end position="740"/>
    </location>
</feature>
<dbReference type="GO" id="GO:0005509">
    <property type="term" value="F:calcium ion binding"/>
    <property type="evidence" value="ECO:0007669"/>
    <property type="project" value="InterPro"/>
</dbReference>
<name>A0AAN6UZL8_9PEZI</name>
<feature type="compositionally biased region" description="Acidic residues" evidence="11">
    <location>
        <begin position="1025"/>
        <end position="1034"/>
    </location>
</feature>
<dbReference type="PANTHER" id="PTHR11216:SF170">
    <property type="entry name" value="DYNAMIN ASSOCIATED PROTEIN 160, ISOFORM D"/>
    <property type="match status" value="1"/>
</dbReference>
<feature type="compositionally biased region" description="Low complexity" evidence="11">
    <location>
        <begin position="986"/>
        <end position="1024"/>
    </location>
</feature>
<evidence type="ECO:0000256" key="8">
    <source>
        <dbReference type="ARBA" id="ARBA00023203"/>
    </source>
</evidence>
<feature type="compositionally biased region" description="Low complexity" evidence="11">
    <location>
        <begin position="309"/>
        <end position="332"/>
    </location>
</feature>
<feature type="region of interest" description="Disordered" evidence="11">
    <location>
        <begin position="889"/>
        <end position="1165"/>
    </location>
</feature>
<dbReference type="GO" id="GO:0006897">
    <property type="term" value="P:endocytosis"/>
    <property type="evidence" value="ECO:0007669"/>
    <property type="project" value="UniProtKB-KW"/>
</dbReference>
<dbReference type="EMBL" id="MU853603">
    <property type="protein sequence ID" value="KAK4142000.1"/>
    <property type="molecule type" value="Genomic_DNA"/>
</dbReference>
<feature type="compositionally biased region" description="Polar residues" evidence="11">
    <location>
        <begin position="409"/>
        <end position="430"/>
    </location>
</feature>
<evidence type="ECO:0000256" key="9">
    <source>
        <dbReference type="ARBA" id="ARBA00023212"/>
    </source>
</evidence>
<comment type="subcellular location">
    <subcellularLocation>
        <location evidence="3">Cell membrane</location>
        <topology evidence="3">Peripheral membrane protein</topology>
        <orientation evidence="3">Cytoplasmic side</orientation>
    </subcellularLocation>
    <subcellularLocation>
        <location evidence="2">Cytoplasm</location>
        <location evidence="2">Cytoskeleton</location>
        <location evidence="2">Actin patch</location>
    </subcellularLocation>
    <subcellularLocation>
        <location evidence="1">Endosome membrane</location>
        <topology evidence="1">Peripheral membrane protein</topology>
        <orientation evidence="1">Cytoplasmic side</orientation>
    </subcellularLocation>
</comment>
<dbReference type="SUPFAM" id="SSF46934">
    <property type="entry name" value="UBA-like"/>
    <property type="match status" value="1"/>
</dbReference>
<dbReference type="CDD" id="cd00052">
    <property type="entry name" value="EH"/>
    <property type="match status" value="2"/>
</dbReference>
<keyword evidence="16" id="KW-1185">Reference proteome</keyword>
<proteinExistence type="predicted"/>
<evidence type="ECO:0000256" key="2">
    <source>
        <dbReference type="ARBA" id="ARBA00004134"/>
    </source>
</evidence>
<dbReference type="InterPro" id="IPR009060">
    <property type="entry name" value="UBA-like_sf"/>
</dbReference>
<feature type="domain" description="UBA" evidence="12">
    <location>
        <begin position="1236"/>
        <end position="1270"/>
    </location>
</feature>
<feature type="domain" description="EF-hand" evidence="14">
    <location>
        <begin position="248"/>
        <end position="283"/>
    </location>
</feature>
<dbReference type="GO" id="GO:0030479">
    <property type="term" value="C:actin cortical patch"/>
    <property type="evidence" value="ECO:0007669"/>
    <property type="project" value="UniProtKB-SubCell"/>
</dbReference>
<keyword evidence="9" id="KW-0963">Cytoplasm</keyword>
<keyword evidence="7" id="KW-0175">Coiled coil</keyword>
<feature type="compositionally biased region" description="Polar residues" evidence="11">
    <location>
        <begin position="897"/>
        <end position="913"/>
    </location>
</feature>
<dbReference type="Pfam" id="PF12763">
    <property type="entry name" value="EH"/>
    <property type="match status" value="2"/>
</dbReference>
<reference evidence="15" key="2">
    <citation type="submission" date="2023-05" db="EMBL/GenBank/DDBJ databases">
        <authorList>
            <consortium name="Lawrence Berkeley National Laboratory"/>
            <person name="Steindorff A."/>
            <person name="Hensen N."/>
            <person name="Bonometti L."/>
            <person name="Westerberg I."/>
            <person name="Brannstrom I.O."/>
            <person name="Guillou S."/>
            <person name="Cros-Aarteil S."/>
            <person name="Calhoun S."/>
            <person name="Haridas S."/>
            <person name="Kuo A."/>
            <person name="Mondo S."/>
            <person name="Pangilinan J."/>
            <person name="Riley R."/>
            <person name="Labutti K."/>
            <person name="Andreopoulos B."/>
            <person name="Lipzen A."/>
            <person name="Chen C."/>
            <person name="Yanf M."/>
            <person name="Daum C."/>
            <person name="Ng V."/>
            <person name="Clum A."/>
            <person name="Ohm R."/>
            <person name="Martin F."/>
            <person name="Silar P."/>
            <person name="Natvig D."/>
            <person name="Lalanne C."/>
            <person name="Gautier V."/>
            <person name="Ament-Velasquez S.L."/>
            <person name="Kruys A."/>
            <person name="Hutchinson M.I."/>
            <person name="Powell A.J."/>
            <person name="Barry K."/>
            <person name="Miller A.N."/>
            <person name="Grigoriev I.V."/>
            <person name="Debuchy R."/>
            <person name="Gladieux P."/>
            <person name="Thoren M.H."/>
            <person name="Johannesson H."/>
        </authorList>
    </citation>
    <scope>NUCLEOTIDE SEQUENCE</scope>
    <source>
        <strain evidence="15">CBS 141.50</strain>
    </source>
</reference>
<dbReference type="PROSITE" id="PS50222">
    <property type="entry name" value="EF_HAND_2"/>
    <property type="match status" value="1"/>
</dbReference>
<accession>A0AAN6UZL8</accession>
<reference evidence="15" key="1">
    <citation type="journal article" date="2023" name="Mol. Phylogenet. Evol.">
        <title>Genome-scale phylogeny and comparative genomics of the fungal order Sordariales.</title>
        <authorList>
            <person name="Hensen N."/>
            <person name="Bonometti L."/>
            <person name="Westerberg I."/>
            <person name="Brannstrom I.O."/>
            <person name="Guillou S."/>
            <person name="Cros-Aarteil S."/>
            <person name="Calhoun S."/>
            <person name="Haridas S."/>
            <person name="Kuo A."/>
            <person name="Mondo S."/>
            <person name="Pangilinan J."/>
            <person name="Riley R."/>
            <person name="LaButti K."/>
            <person name="Andreopoulos B."/>
            <person name="Lipzen A."/>
            <person name="Chen C."/>
            <person name="Yan M."/>
            <person name="Daum C."/>
            <person name="Ng V."/>
            <person name="Clum A."/>
            <person name="Steindorff A."/>
            <person name="Ohm R.A."/>
            <person name="Martin F."/>
            <person name="Silar P."/>
            <person name="Natvig D.O."/>
            <person name="Lalanne C."/>
            <person name="Gautier V."/>
            <person name="Ament-Velasquez S.L."/>
            <person name="Kruys A."/>
            <person name="Hutchinson M.I."/>
            <person name="Powell A.J."/>
            <person name="Barry K."/>
            <person name="Miller A.N."/>
            <person name="Grigoriev I.V."/>
            <person name="Debuchy R."/>
            <person name="Gladieux P."/>
            <person name="Hiltunen Thoren M."/>
            <person name="Johannesson H."/>
        </authorList>
    </citation>
    <scope>NUCLEOTIDE SEQUENCE</scope>
    <source>
        <strain evidence="15">CBS 141.50</strain>
    </source>
</reference>
<feature type="compositionally biased region" description="Low complexity" evidence="11">
    <location>
        <begin position="379"/>
        <end position="406"/>
    </location>
</feature>
<evidence type="ECO:0000256" key="6">
    <source>
        <dbReference type="ARBA" id="ARBA00022753"/>
    </source>
</evidence>
<comment type="function">
    <text evidence="10">Component of the PAN1 actin cytoskeleton-regulatory complex required for the internalization of endosomes during actin-coupled endocytosis. The complex links the site of endocytosis to the cell membrane-associated actin cytoskeleton. Mediates uptake of external molecules and vacuolar degradation of plasma membrane proteins. Plays a role in the proper organization of the cell membrane-associated actin cytoskeleton and promotes its destabilization.</text>
</comment>
<evidence type="ECO:0000313" key="16">
    <source>
        <dbReference type="Proteomes" id="UP001302676"/>
    </source>
</evidence>
<dbReference type="GO" id="GO:0003779">
    <property type="term" value="F:actin binding"/>
    <property type="evidence" value="ECO:0007669"/>
    <property type="project" value="UniProtKB-KW"/>
</dbReference>
<evidence type="ECO:0000256" key="5">
    <source>
        <dbReference type="ARBA" id="ARBA00022583"/>
    </source>
</evidence>
<feature type="compositionally biased region" description="Polar residues" evidence="11">
    <location>
        <begin position="777"/>
        <end position="799"/>
    </location>
</feature>
<dbReference type="InterPro" id="IPR011992">
    <property type="entry name" value="EF-hand-dom_pair"/>
</dbReference>
<evidence type="ECO:0000256" key="7">
    <source>
        <dbReference type="ARBA" id="ARBA00023054"/>
    </source>
</evidence>
<evidence type="ECO:0000256" key="3">
    <source>
        <dbReference type="ARBA" id="ARBA00004413"/>
    </source>
</evidence>
<feature type="domain" description="EH" evidence="13">
    <location>
        <begin position="215"/>
        <end position="307"/>
    </location>
</feature>
<dbReference type="RefSeq" id="XP_062635371.1">
    <property type="nucleotide sequence ID" value="XM_062784298.1"/>
</dbReference>
<dbReference type="Gene3D" id="1.10.238.10">
    <property type="entry name" value="EF-hand"/>
    <property type="match status" value="3"/>
</dbReference>
<feature type="region of interest" description="Disordered" evidence="11">
    <location>
        <begin position="191"/>
        <end position="210"/>
    </location>
</feature>
<feature type="compositionally biased region" description="Basic and acidic residues" evidence="11">
    <location>
        <begin position="1231"/>
        <end position="1241"/>
    </location>
</feature>
<dbReference type="AlphaFoldDB" id="A0AAN6UZL8"/>
<dbReference type="Proteomes" id="UP001302676">
    <property type="component" value="Unassembled WGS sequence"/>
</dbReference>
<feature type="region of interest" description="Disordered" evidence="11">
    <location>
        <begin position="285"/>
        <end position="432"/>
    </location>
</feature>
<dbReference type="SUPFAM" id="SSF47473">
    <property type="entry name" value="EF-hand"/>
    <property type="match status" value="3"/>
</dbReference>
<evidence type="ECO:0000259" key="12">
    <source>
        <dbReference type="PROSITE" id="PS50030"/>
    </source>
</evidence>
<dbReference type="PANTHER" id="PTHR11216">
    <property type="entry name" value="EH DOMAIN"/>
    <property type="match status" value="1"/>
</dbReference>
<dbReference type="PROSITE" id="PS50030">
    <property type="entry name" value="UBA"/>
    <property type="match status" value="1"/>
</dbReference>
<evidence type="ECO:0000256" key="4">
    <source>
        <dbReference type="ARBA" id="ARBA00011159"/>
    </source>
</evidence>
<organism evidence="15 16">
    <name type="scientific">Dichotomopilus funicola</name>
    <dbReference type="NCBI Taxonomy" id="1934379"/>
    <lineage>
        <taxon>Eukaryota</taxon>
        <taxon>Fungi</taxon>
        <taxon>Dikarya</taxon>
        <taxon>Ascomycota</taxon>
        <taxon>Pezizomycotina</taxon>
        <taxon>Sordariomycetes</taxon>
        <taxon>Sordariomycetidae</taxon>
        <taxon>Sordariales</taxon>
        <taxon>Chaetomiaceae</taxon>
        <taxon>Dichotomopilus</taxon>
    </lineage>
</organism>
<evidence type="ECO:0000259" key="13">
    <source>
        <dbReference type="PROSITE" id="PS50031"/>
    </source>
</evidence>
<feature type="region of interest" description="Disordered" evidence="11">
    <location>
        <begin position="1197"/>
        <end position="1245"/>
    </location>
</feature>
<dbReference type="GO" id="GO:0010008">
    <property type="term" value="C:endosome membrane"/>
    <property type="evidence" value="ECO:0007669"/>
    <property type="project" value="UniProtKB-SubCell"/>
</dbReference>
<keyword evidence="6" id="KW-0967">Endosome</keyword>
<sequence>MASETPVEAGAPNLNLTPEEKRVYGQLFRQADTDGVGVVTGEVAVKFFEKTRLDSRVLGEVSQYTGLFERQALQNGNMLPGEAAKQIFEKSGLPNDVLGRIWMLADTEQRGALVQTEFVIAMHLLTSVKTGALRALPNILPAALYEAATRRGSNAGAGIPRQGSPTTAGTTPPISAVPRQLTGQGQIPQMRTGSPLGRPPLSSQTTGDWLVTPADKGRFDQLYDELDKTKKGFITGEEAVPFFSQSNLSEDALAQIWDLADVHSEGRLTRDEFAVAMYLIRQQRTKRDGSALPTTLPANLIPPSLRTPQQQQQSQQQQQQARPRTANSASAFDPPPAARPPPPQQKPSAMDDLFGLDDIHPPAPAQVPVRTGGSAPGDPFASSLSLSPKAPSSPARPSPSASTFRPFVPSSSFGRGLTTQATGGSNTSASAKPAAIEDDLLGDAEPEVSKKLTSETTELANLSNQIGSLTKQVQDVQGQRTGIQNELTQSSAQKKNFEQRLTQLRAMYEKEAQDVRALETQLTTSKNETKKLQGEFAMVDASYQELQNQHRQLLGALQADQQENAALKEKIRAANAEVAQLKPQIEKLKSDARQQKGLVAINRKQLATNEGERDKLKGEVEDLTRSNEELARQASQVSISATNSPPPPPPAQVASPALSTASANNPFFRRTGSTDITSTFSPPIRSFTDRAFDDVFGPGPAGAGGNASAAAAAIFKQNTGASTGSAASFATPASTSPNASRQPTVAGDQQQQQQPTTLAEAGRSNSGFPHFVDAAESLSTSRQVSPALSRTETANQETLAASPLEPAQTGHSLAASGSGSRPASPASATEGRPAFGSISEETGKPSAAAVPASAAAAAAASSGGKEADPFAVDQDKAKEDFESAFASFKQARAGPTAATSSNDTAKAFSTFSSEFPPISELERDESDSESERGGFDDDFAPASPPPKHVVEKSIGSRSASPVVPKTLPDAAAASPEPAVSDKPATSPSHLNNLSSSNINDIFGSSSAAAAPTAAPATAKSPAPFDDLDDDFEGLEDAKEGSADDDFATISRSGLDDFNPVFDSSPPPSQAKSDATHPGAGLGGGTNTTSFGTESSFDFGSLSGTSAAGSTAGASATPAAASASTAAAAGPSGTGAPAVNQTKAATGPAESASSPSTSHDWDALFAGLDSATTPTASSQTLATSLDNDQATGAAIGTATTTGAATTTSATTAADGGETAGGESRPNAPGRALTEEGEHDDPILKNLTGMGYSRKEALAALEKYDYNLERVVILSPVGSG</sequence>
<dbReference type="CDD" id="cd14270">
    <property type="entry name" value="UBA"/>
    <property type="match status" value="1"/>
</dbReference>
<feature type="compositionally biased region" description="Low complexity" evidence="11">
    <location>
        <begin position="1197"/>
        <end position="1215"/>
    </location>
</feature>
<dbReference type="Gene3D" id="1.10.8.10">
    <property type="entry name" value="DNA helicase RuvA subunit, C-terminal domain"/>
    <property type="match status" value="1"/>
</dbReference>
<dbReference type="GO" id="GO:0016197">
    <property type="term" value="P:endosomal transport"/>
    <property type="evidence" value="ECO:0007669"/>
    <property type="project" value="TreeGrafter"/>
</dbReference>
<evidence type="ECO:0000313" key="15">
    <source>
        <dbReference type="EMBL" id="KAK4142000.1"/>
    </source>
</evidence>
<evidence type="ECO:0000256" key="1">
    <source>
        <dbReference type="ARBA" id="ARBA00004125"/>
    </source>
</evidence>
<comment type="subunit">
    <text evidence="4">Component of the PAN1 actin cytoskeleton-regulatory complex.</text>
</comment>
<dbReference type="InterPro" id="IPR015940">
    <property type="entry name" value="UBA"/>
</dbReference>
<keyword evidence="5" id="KW-0254">Endocytosis</keyword>
<keyword evidence="9" id="KW-0206">Cytoskeleton</keyword>
<dbReference type="PROSITE" id="PS50031">
    <property type="entry name" value="EH"/>
    <property type="match status" value="2"/>
</dbReference>
<dbReference type="InterPro" id="IPR002048">
    <property type="entry name" value="EF_hand_dom"/>
</dbReference>
<comment type="caution">
    <text evidence="15">The sequence shown here is derived from an EMBL/GenBank/DDBJ whole genome shotgun (WGS) entry which is preliminary data.</text>
</comment>
<keyword evidence="8" id="KW-0009">Actin-binding</keyword>
<gene>
    <name evidence="15" type="ORF">C8A04DRAFT_38654</name>
</gene>